<keyword evidence="4" id="KW-1133">Transmembrane helix</keyword>
<evidence type="ECO:0000256" key="4">
    <source>
        <dbReference type="SAM" id="Phobius"/>
    </source>
</evidence>
<keyword evidence="4" id="KW-0812">Transmembrane</keyword>
<dbReference type="GO" id="GO:0030313">
    <property type="term" value="C:cell envelope"/>
    <property type="evidence" value="ECO:0007669"/>
    <property type="project" value="UniProtKB-SubCell"/>
</dbReference>
<comment type="subcellular location">
    <subcellularLocation>
        <location evidence="1">Cell envelope</location>
    </subcellularLocation>
</comment>
<feature type="coiled-coil region" evidence="3">
    <location>
        <begin position="199"/>
        <end position="265"/>
    </location>
</feature>
<dbReference type="PANTHER" id="PTHR32347:SF23">
    <property type="entry name" value="BLL5650 PROTEIN"/>
    <property type="match status" value="1"/>
</dbReference>
<dbReference type="Gene3D" id="1.10.287.470">
    <property type="entry name" value="Helix hairpin bin"/>
    <property type="match status" value="1"/>
</dbReference>
<evidence type="ECO:0000256" key="1">
    <source>
        <dbReference type="ARBA" id="ARBA00004196"/>
    </source>
</evidence>
<gene>
    <name evidence="5" type="ORF">SanaruYs_27770</name>
</gene>
<dbReference type="RefSeq" id="WP_127123197.1">
    <property type="nucleotide sequence ID" value="NZ_BHXQ01000005.1"/>
</dbReference>
<dbReference type="Gene3D" id="2.40.50.100">
    <property type="match status" value="1"/>
</dbReference>
<dbReference type="OrthoDB" id="9760528at2"/>
<comment type="caution">
    <text evidence="5">The sequence shown here is derived from an EMBL/GenBank/DDBJ whole genome shotgun (WGS) entry which is preliminary data.</text>
</comment>
<feature type="coiled-coil region" evidence="3">
    <location>
        <begin position="129"/>
        <end position="174"/>
    </location>
</feature>
<accession>A0A401UCE0</accession>
<dbReference type="AlphaFoldDB" id="A0A401UCE0"/>
<reference evidence="5 6" key="1">
    <citation type="submission" date="2018-11" db="EMBL/GenBank/DDBJ databases">
        <title>Chryseotalea sanarue gen. nov., sp., nov., a member of the family Cytophagaceae, isolated from a brackish lake in Hamamatsu Japan.</title>
        <authorList>
            <person name="Maejima Y."/>
            <person name="Iino T."/>
            <person name="Muraguchi Y."/>
            <person name="Fukuda K."/>
            <person name="Ohkuma M."/>
            <person name="Moriuchi R."/>
            <person name="Dohra H."/>
            <person name="Kimbara K."/>
            <person name="Shintani M."/>
        </authorList>
    </citation>
    <scope>NUCLEOTIDE SEQUENCE [LARGE SCALE GENOMIC DNA]</scope>
    <source>
        <strain evidence="5 6">Ys</strain>
    </source>
</reference>
<keyword evidence="6" id="KW-1185">Reference proteome</keyword>
<evidence type="ECO:0000256" key="2">
    <source>
        <dbReference type="ARBA" id="ARBA00023054"/>
    </source>
</evidence>
<name>A0A401UCE0_9BACT</name>
<dbReference type="InterPro" id="IPR050465">
    <property type="entry name" value="UPF0194_transport"/>
</dbReference>
<keyword evidence="2 3" id="KW-0175">Coiled coil</keyword>
<sequence length="427" mass="48356">MLNLSKNRIERAIHQDRLYSLRALKTPNTGKTLAAILATIGFIGTVILFLPWQQNVRGTGKVTAFNPANRPQTIESVIAGQIQIWHVREGDFVLKGDTIITIREVKEKYFDPQLLLRLKEQLSAKVSSLDSKESKAKALQRQIQALRATLANKLDQSKAKLDAEKVRFQNAENQYQRNKKLFEAGNIALTKFQDIEYKYQGAQADYLNAQIELDRVEAEYMDKISKAESDLSSTQADLFDTEGEISKLRNEYANMQIRNERYQILAPQSGFIVKTMQAGIGETVKEGDPICTIMPDVSDLAVELYVKAMDVPLVEKGRNVRIQFDGWPALQFSGWPSVSVGTFGGTVKVIDYVSSKPGEFRLIVLPDDKDEQWPKQLRVGSGIKAWVMLEDVPVWYELWRQLNGFPPSLYEEPLDDVIEKKEAAVKK</sequence>
<proteinExistence type="predicted"/>
<evidence type="ECO:0000256" key="3">
    <source>
        <dbReference type="SAM" id="Coils"/>
    </source>
</evidence>
<evidence type="ECO:0000313" key="6">
    <source>
        <dbReference type="Proteomes" id="UP000288227"/>
    </source>
</evidence>
<keyword evidence="4" id="KW-0472">Membrane</keyword>
<evidence type="ECO:0000313" key="5">
    <source>
        <dbReference type="EMBL" id="GCC52540.1"/>
    </source>
</evidence>
<dbReference type="PANTHER" id="PTHR32347">
    <property type="entry name" value="EFFLUX SYSTEM COMPONENT YKNX-RELATED"/>
    <property type="match status" value="1"/>
</dbReference>
<organism evidence="5 6">
    <name type="scientific">Chryseotalea sanaruensis</name>
    <dbReference type="NCBI Taxonomy" id="2482724"/>
    <lineage>
        <taxon>Bacteria</taxon>
        <taxon>Pseudomonadati</taxon>
        <taxon>Bacteroidota</taxon>
        <taxon>Cytophagia</taxon>
        <taxon>Cytophagales</taxon>
        <taxon>Chryseotaleaceae</taxon>
        <taxon>Chryseotalea</taxon>
    </lineage>
</organism>
<protein>
    <submittedName>
        <fullName evidence="5">Biotin attachment protein</fullName>
    </submittedName>
</protein>
<feature type="transmembrane region" description="Helical" evidence="4">
    <location>
        <begin position="32"/>
        <end position="52"/>
    </location>
</feature>
<dbReference type="Proteomes" id="UP000288227">
    <property type="component" value="Unassembled WGS sequence"/>
</dbReference>
<dbReference type="EMBL" id="BHXQ01000005">
    <property type="protein sequence ID" value="GCC52540.1"/>
    <property type="molecule type" value="Genomic_DNA"/>
</dbReference>